<comment type="caution">
    <text evidence="2">The sequence shown here is derived from an EMBL/GenBank/DDBJ whole genome shotgun (WGS) entry which is preliminary data.</text>
</comment>
<gene>
    <name evidence="2" type="ORF">PDIGIT_LOCUS7742</name>
</gene>
<name>A0A9W4UI16_9PLEO</name>
<dbReference type="Proteomes" id="UP001152607">
    <property type="component" value="Unassembled WGS sequence"/>
</dbReference>
<feature type="region of interest" description="Disordered" evidence="1">
    <location>
        <begin position="1"/>
        <end position="22"/>
    </location>
</feature>
<evidence type="ECO:0000256" key="1">
    <source>
        <dbReference type="SAM" id="MobiDB-lite"/>
    </source>
</evidence>
<evidence type="ECO:0000313" key="2">
    <source>
        <dbReference type="EMBL" id="CAI6334678.1"/>
    </source>
</evidence>
<keyword evidence="3" id="KW-1185">Reference proteome</keyword>
<organism evidence="2 3">
    <name type="scientific">Periconia digitata</name>
    <dbReference type="NCBI Taxonomy" id="1303443"/>
    <lineage>
        <taxon>Eukaryota</taxon>
        <taxon>Fungi</taxon>
        <taxon>Dikarya</taxon>
        <taxon>Ascomycota</taxon>
        <taxon>Pezizomycotina</taxon>
        <taxon>Dothideomycetes</taxon>
        <taxon>Pleosporomycetidae</taxon>
        <taxon>Pleosporales</taxon>
        <taxon>Massarineae</taxon>
        <taxon>Periconiaceae</taxon>
        <taxon>Periconia</taxon>
    </lineage>
</organism>
<reference evidence="2" key="1">
    <citation type="submission" date="2023-01" db="EMBL/GenBank/DDBJ databases">
        <authorList>
            <person name="Van Ghelder C."/>
            <person name="Rancurel C."/>
        </authorList>
    </citation>
    <scope>NUCLEOTIDE SEQUENCE</scope>
    <source>
        <strain evidence="2">CNCM I-4278</strain>
    </source>
</reference>
<protein>
    <submittedName>
        <fullName evidence="2">Uncharacterized protein</fullName>
    </submittedName>
</protein>
<accession>A0A9W4UI16</accession>
<proteinExistence type="predicted"/>
<sequence>MTSQPPVSNITSPLSPPPPGFPLHLPTDPNQSSFIHDRRAQAIHTPSIPIFIKWRCCQPSCNSAALNPMTNTTHTIEHFVCVVDPTRLRYHWHPGYWHDVCLRCGHRACSDCAFLQVQGTCAWWRDKEEDGRAMWARIGVWDGPGDVERMTEI</sequence>
<dbReference type="AlphaFoldDB" id="A0A9W4UI16"/>
<evidence type="ECO:0000313" key="3">
    <source>
        <dbReference type="Proteomes" id="UP001152607"/>
    </source>
</evidence>
<feature type="compositionally biased region" description="Polar residues" evidence="1">
    <location>
        <begin position="1"/>
        <end position="12"/>
    </location>
</feature>
<dbReference type="EMBL" id="CAOQHR010000005">
    <property type="protein sequence ID" value="CAI6334678.1"/>
    <property type="molecule type" value="Genomic_DNA"/>
</dbReference>